<feature type="binding site" evidence="15">
    <location>
        <position position="112"/>
    </location>
    <ligand>
        <name>S-adenosyl-L-methionine</name>
        <dbReference type="ChEBI" id="CHEBI:59789"/>
        <label>1</label>
    </ligand>
</feature>
<dbReference type="Gene3D" id="3.20.20.70">
    <property type="entry name" value="Aldolase class I"/>
    <property type="match status" value="1"/>
</dbReference>
<reference evidence="18 19" key="1">
    <citation type="submission" date="2016-05" db="EMBL/GenBank/DDBJ databases">
        <title>Genome sequencing of Vitellibacter soesokkakensis RSSK-12.</title>
        <authorList>
            <person name="Thevarajoo S."/>
            <person name="Selvaratnam C."/>
            <person name="Goh K.M."/>
            <person name="Chan K.-G."/>
            <person name="Chong C.S."/>
        </authorList>
    </citation>
    <scope>NUCLEOTIDE SEQUENCE [LARGE SCALE GENOMIC DNA]</scope>
    <source>
        <strain evidence="18 19">RSSK-12</strain>
    </source>
</reference>
<feature type="domain" description="Radical SAM core" evidence="17">
    <location>
        <begin position="46"/>
        <end position="280"/>
    </location>
</feature>
<dbReference type="AlphaFoldDB" id="A0A1A9LC02"/>
<evidence type="ECO:0000256" key="5">
    <source>
        <dbReference type="ARBA" id="ARBA00022485"/>
    </source>
</evidence>
<dbReference type="SUPFAM" id="SSF102114">
    <property type="entry name" value="Radical SAM enzymes"/>
    <property type="match status" value="1"/>
</dbReference>
<dbReference type="SFLD" id="SFLDS00029">
    <property type="entry name" value="Radical_SAM"/>
    <property type="match status" value="1"/>
</dbReference>
<evidence type="ECO:0000256" key="13">
    <source>
        <dbReference type="ARBA" id="ARBA00048321"/>
    </source>
</evidence>
<dbReference type="InterPro" id="IPR034505">
    <property type="entry name" value="Coproporphyrinogen-III_oxidase"/>
</dbReference>
<comment type="pathway">
    <text evidence="2 14">Porphyrin-containing compound metabolism; protoporphyrin-IX biosynthesis; protoporphyrinogen-IX from coproporphyrinogen-III (AdoMet route): step 1/1.</text>
</comment>
<name>A0A1A9LC02_9FLAO</name>
<dbReference type="InterPro" id="IPR058240">
    <property type="entry name" value="rSAM_sf"/>
</dbReference>
<feature type="binding site" evidence="16">
    <location>
        <position position="68"/>
    </location>
    <ligand>
        <name>[4Fe-4S] cluster</name>
        <dbReference type="ChEBI" id="CHEBI:49883"/>
        <note>4Fe-4S-S-AdoMet</note>
    </ligand>
</feature>
<feature type="binding site" evidence="15">
    <location>
        <begin position="67"/>
        <end position="69"/>
    </location>
    <ligand>
        <name>S-adenosyl-L-methionine</name>
        <dbReference type="ChEBI" id="CHEBI:59789"/>
        <label>2</label>
    </ligand>
</feature>
<evidence type="ECO:0000256" key="15">
    <source>
        <dbReference type="PIRSR" id="PIRSR000167-1"/>
    </source>
</evidence>
<dbReference type="CDD" id="cd01335">
    <property type="entry name" value="Radical_SAM"/>
    <property type="match status" value="1"/>
</dbReference>
<evidence type="ECO:0000256" key="16">
    <source>
        <dbReference type="PIRSR" id="PIRSR000167-2"/>
    </source>
</evidence>
<evidence type="ECO:0000256" key="12">
    <source>
        <dbReference type="ARBA" id="ARBA00023244"/>
    </source>
</evidence>
<dbReference type="GO" id="GO:0051539">
    <property type="term" value="F:4 iron, 4 sulfur cluster binding"/>
    <property type="evidence" value="ECO:0007669"/>
    <property type="project" value="UniProtKB-KW"/>
</dbReference>
<dbReference type="InterPro" id="IPR006638">
    <property type="entry name" value="Elp3/MiaA/NifB-like_rSAM"/>
</dbReference>
<comment type="subcellular location">
    <subcellularLocation>
        <location evidence="1 14">Cytoplasm</location>
    </subcellularLocation>
</comment>
<keyword evidence="5 14" id="KW-0004">4Fe-4S</keyword>
<evidence type="ECO:0000256" key="10">
    <source>
        <dbReference type="ARBA" id="ARBA00023004"/>
    </source>
</evidence>
<keyword evidence="19" id="KW-1185">Reference proteome</keyword>
<evidence type="ECO:0000313" key="19">
    <source>
        <dbReference type="Proteomes" id="UP000077552"/>
    </source>
</evidence>
<comment type="similarity">
    <text evidence="3 14">Belongs to the anaerobic coproporphyrinogen-III oxidase family.</text>
</comment>
<dbReference type="GO" id="GO:0004109">
    <property type="term" value="F:coproporphyrinogen oxidase activity"/>
    <property type="evidence" value="ECO:0007669"/>
    <property type="project" value="InterPro"/>
</dbReference>
<feature type="binding site" evidence="15">
    <location>
        <position position="209"/>
    </location>
    <ligand>
        <name>S-adenosyl-L-methionine</name>
        <dbReference type="ChEBI" id="CHEBI:59789"/>
        <label>2</label>
    </ligand>
</feature>
<dbReference type="Pfam" id="PF04055">
    <property type="entry name" value="Radical_SAM"/>
    <property type="match status" value="1"/>
</dbReference>
<comment type="cofactor">
    <cofactor evidence="14 16">
        <name>[4Fe-4S] cluster</name>
        <dbReference type="ChEBI" id="CHEBI:49883"/>
    </cofactor>
    <text evidence="14 16">Binds 1 [4Fe-4S] cluster. The cluster is coordinated with 3 cysteines and an exchangeable S-adenosyl-L-methionine.</text>
</comment>
<proteinExistence type="inferred from homology"/>
<dbReference type="SMART" id="SM00729">
    <property type="entry name" value="Elp3"/>
    <property type="match status" value="1"/>
</dbReference>
<evidence type="ECO:0000256" key="3">
    <source>
        <dbReference type="ARBA" id="ARBA00005493"/>
    </source>
</evidence>
<evidence type="ECO:0000256" key="9">
    <source>
        <dbReference type="ARBA" id="ARBA00023002"/>
    </source>
</evidence>
<keyword evidence="7 14" id="KW-0949">S-adenosyl-L-methionine</keyword>
<feature type="binding site" evidence="15">
    <location>
        <position position="172"/>
    </location>
    <ligand>
        <name>S-adenosyl-L-methionine</name>
        <dbReference type="ChEBI" id="CHEBI:59789"/>
        <label>2</label>
    </ligand>
</feature>
<dbReference type="GO" id="GO:0046872">
    <property type="term" value="F:metal ion binding"/>
    <property type="evidence" value="ECO:0007669"/>
    <property type="project" value="UniProtKB-KW"/>
</dbReference>
<dbReference type="InterPro" id="IPR007197">
    <property type="entry name" value="rSAM"/>
</dbReference>
<dbReference type="OrthoDB" id="9808022at2"/>
<feature type="binding site" evidence="16">
    <location>
        <position position="61"/>
    </location>
    <ligand>
        <name>[4Fe-4S] cluster</name>
        <dbReference type="ChEBI" id="CHEBI:49883"/>
        <note>4Fe-4S-S-AdoMet</note>
    </ligand>
</feature>
<sequence>MQSSLVSKYNVPGPRYTSYPTVPYWNNDNFSLGEWKKNVFQSFSESNSAEGISLYIHLPFCESLCTFCGCNKRITKNHGVETPYLESVLKEWRLYLELFPERPIIKELHLGGGTPTFFSAENLKLLIKGIFRDATFAENPSFSFEGHPNNTKGEHLQTLFECGFTRVSYGVQDYNTTVQIAIHRLQPFVNVKRVTETAREIGYTSVGHDIIFGLPFQKKEHVIYSIEKTKELMPDRIAFYSYAHVPWIKGNGQRGFKEEDLPTAAEKREMYETGKKMLEEAGYIEIGMDHFALKNDSLYKAVEEKKLHRNFMGYTDSKTQLMLGLGVSAIGDSWYSFGQNSKNVEEYQELVEKGILPVYRGHILNEEDLINRKHILNMMCRLETSWEDVSLQFKELPETLSKLKEMEEDGLIKIDSTKLQITEKGRPFVRNVCMAFDVLLQRSQPETQLFSMTV</sequence>
<evidence type="ECO:0000256" key="8">
    <source>
        <dbReference type="ARBA" id="ARBA00022723"/>
    </source>
</evidence>
<feature type="binding site" evidence="15">
    <location>
        <begin position="113"/>
        <end position="114"/>
    </location>
    <ligand>
        <name>S-adenosyl-L-methionine</name>
        <dbReference type="ChEBI" id="CHEBI:59789"/>
        <label>2</label>
    </ligand>
</feature>
<dbReference type="Proteomes" id="UP000077552">
    <property type="component" value="Unassembled WGS sequence"/>
</dbReference>
<dbReference type="Pfam" id="PF06969">
    <property type="entry name" value="HemN_C"/>
    <property type="match status" value="1"/>
</dbReference>
<dbReference type="InterPro" id="IPR013785">
    <property type="entry name" value="Aldolase_TIM"/>
</dbReference>
<evidence type="ECO:0000256" key="6">
    <source>
        <dbReference type="ARBA" id="ARBA00022490"/>
    </source>
</evidence>
<keyword evidence="8 14" id="KW-0479">Metal-binding</keyword>
<dbReference type="STRING" id="1385699.A7A78_06545"/>
<keyword evidence="11 14" id="KW-0411">Iron-sulfur</keyword>
<dbReference type="RefSeq" id="WP_068762898.1">
    <property type="nucleotide sequence ID" value="NZ_LXIE01000049.1"/>
</dbReference>
<dbReference type="EC" id="1.3.98.3" evidence="14"/>
<feature type="binding site" evidence="15">
    <location>
        <position position="184"/>
    </location>
    <ligand>
        <name>S-adenosyl-L-methionine</name>
        <dbReference type="ChEBI" id="CHEBI:59789"/>
        <label>2</label>
    </ligand>
</feature>
<feature type="binding site" evidence="15">
    <location>
        <position position="55"/>
    </location>
    <ligand>
        <name>S-adenosyl-L-methionine</name>
        <dbReference type="ChEBI" id="CHEBI:59789"/>
        <label>1</label>
    </ligand>
</feature>
<dbReference type="InterPro" id="IPR010723">
    <property type="entry name" value="HemN_C"/>
</dbReference>
<keyword evidence="10 14" id="KW-0408">Iron</keyword>
<dbReference type="PIRSF" id="PIRSF000167">
    <property type="entry name" value="HemN"/>
    <property type="match status" value="1"/>
</dbReference>
<comment type="catalytic activity">
    <reaction evidence="13 14">
        <text>coproporphyrinogen III + 2 S-adenosyl-L-methionine = protoporphyrinogen IX + 2 5'-deoxyadenosine + 2 L-methionine + 2 CO2</text>
        <dbReference type="Rhea" id="RHEA:15425"/>
        <dbReference type="ChEBI" id="CHEBI:16526"/>
        <dbReference type="ChEBI" id="CHEBI:17319"/>
        <dbReference type="ChEBI" id="CHEBI:57307"/>
        <dbReference type="ChEBI" id="CHEBI:57309"/>
        <dbReference type="ChEBI" id="CHEBI:57844"/>
        <dbReference type="ChEBI" id="CHEBI:59789"/>
        <dbReference type="EC" id="1.3.98.3"/>
    </reaction>
</comment>
<dbReference type="SFLD" id="SFLDG01065">
    <property type="entry name" value="anaerobic_coproporphyrinogen-I"/>
    <property type="match status" value="1"/>
</dbReference>
<evidence type="ECO:0000256" key="2">
    <source>
        <dbReference type="ARBA" id="ARBA00004785"/>
    </source>
</evidence>
<keyword evidence="6 14" id="KW-0963">Cytoplasm</keyword>
<dbReference type="UniPathway" id="UPA00251">
    <property type="reaction ID" value="UER00323"/>
</dbReference>
<dbReference type="Gene3D" id="1.10.10.920">
    <property type="match status" value="1"/>
</dbReference>
<accession>A0A1A9LC02</accession>
<evidence type="ECO:0000256" key="1">
    <source>
        <dbReference type="ARBA" id="ARBA00004496"/>
    </source>
</evidence>
<evidence type="ECO:0000256" key="11">
    <source>
        <dbReference type="ARBA" id="ARBA00023014"/>
    </source>
</evidence>
<dbReference type="EMBL" id="LXIE01000049">
    <property type="protein sequence ID" value="OAD90202.1"/>
    <property type="molecule type" value="Genomic_DNA"/>
</dbReference>
<feature type="binding site" evidence="15">
    <location>
        <position position="145"/>
    </location>
    <ligand>
        <name>S-adenosyl-L-methionine</name>
        <dbReference type="ChEBI" id="CHEBI:59789"/>
        <label>1</label>
    </ligand>
</feature>
<dbReference type="NCBIfam" id="TIGR00538">
    <property type="entry name" value="hemN"/>
    <property type="match status" value="1"/>
</dbReference>
<feature type="binding site" evidence="15">
    <location>
        <position position="330"/>
    </location>
    <ligand>
        <name>S-adenosyl-L-methionine</name>
        <dbReference type="ChEBI" id="CHEBI:59789"/>
        <label>1</label>
    </ligand>
</feature>
<dbReference type="InterPro" id="IPR004558">
    <property type="entry name" value="Coprogen_oxidase_HemN"/>
</dbReference>
<evidence type="ECO:0000256" key="7">
    <source>
        <dbReference type="ARBA" id="ARBA00022691"/>
    </source>
</evidence>
<evidence type="ECO:0000256" key="14">
    <source>
        <dbReference type="PIRNR" id="PIRNR000167"/>
    </source>
</evidence>
<keyword evidence="9 14" id="KW-0560">Oxidoreductase</keyword>
<feature type="binding site" evidence="16">
    <location>
        <position position="65"/>
    </location>
    <ligand>
        <name>[4Fe-4S] cluster</name>
        <dbReference type="ChEBI" id="CHEBI:49883"/>
        <note>4Fe-4S-S-AdoMet</note>
    </ligand>
</feature>
<organism evidence="18 19">
    <name type="scientific">Aequorivita soesokkakensis</name>
    <dbReference type="NCBI Taxonomy" id="1385699"/>
    <lineage>
        <taxon>Bacteria</taxon>
        <taxon>Pseudomonadati</taxon>
        <taxon>Bacteroidota</taxon>
        <taxon>Flavobacteriia</taxon>
        <taxon>Flavobacteriales</taxon>
        <taxon>Flavobacteriaceae</taxon>
        <taxon>Aequorivita</taxon>
    </lineage>
</organism>
<feature type="binding site" evidence="15">
    <location>
        <position position="243"/>
    </location>
    <ligand>
        <name>S-adenosyl-L-methionine</name>
        <dbReference type="ChEBI" id="CHEBI:59789"/>
        <label>2</label>
    </ligand>
</feature>
<keyword evidence="12 14" id="KW-0627">Porphyrin biosynthesis</keyword>
<dbReference type="GO" id="GO:0051989">
    <property type="term" value="F:coproporphyrinogen dehydrogenase activity"/>
    <property type="evidence" value="ECO:0007669"/>
    <property type="project" value="UniProtKB-EC"/>
</dbReference>
<comment type="subunit">
    <text evidence="4">Monomer.</text>
</comment>
<dbReference type="PANTHER" id="PTHR13932:SF6">
    <property type="entry name" value="OXYGEN-INDEPENDENT COPROPORPHYRINOGEN III OXIDASE"/>
    <property type="match status" value="1"/>
</dbReference>
<protein>
    <recommendedName>
        <fullName evidence="14">Coproporphyrinogen-III oxidase</fullName>
        <ecNumber evidence="14">1.3.98.3</ecNumber>
    </recommendedName>
</protein>
<dbReference type="PROSITE" id="PS51918">
    <property type="entry name" value="RADICAL_SAM"/>
    <property type="match status" value="1"/>
</dbReference>
<dbReference type="PANTHER" id="PTHR13932">
    <property type="entry name" value="COPROPORPHYRINIGEN III OXIDASE"/>
    <property type="match status" value="1"/>
</dbReference>
<evidence type="ECO:0000259" key="17">
    <source>
        <dbReference type="PROSITE" id="PS51918"/>
    </source>
</evidence>
<dbReference type="GO" id="GO:0005737">
    <property type="term" value="C:cytoplasm"/>
    <property type="evidence" value="ECO:0007669"/>
    <property type="project" value="UniProtKB-SubCell"/>
</dbReference>
<comment type="caution">
    <text evidence="18">The sequence shown here is derived from an EMBL/GenBank/DDBJ whole genome shotgun (WGS) entry which is preliminary data.</text>
</comment>
<evidence type="ECO:0000256" key="4">
    <source>
        <dbReference type="ARBA" id="ARBA00011245"/>
    </source>
</evidence>
<evidence type="ECO:0000313" key="18">
    <source>
        <dbReference type="EMBL" id="OAD90202.1"/>
    </source>
</evidence>
<gene>
    <name evidence="18" type="ORF">A7A78_06545</name>
</gene>
<dbReference type="GO" id="GO:0006782">
    <property type="term" value="P:protoporphyrinogen IX biosynthetic process"/>
    <property type="evidence" value="ECO:0007669"/>
    <property type="project" value="UniProtKB-UniPathway"/>
</dbReference>